<dbReference type="PANTHER" id="PTHR11365:SF23">
    <property type="entry name" value="HYPOTHETICAL 5-OXOPROLINASE (EUROFUNG)-RELATED"/>
    <property type="match status" value="1"/>
</dbReference>
<protein>
    <submittedName>
        <fullName evidence="2">Uncharacterized protein MJ0964</fullName>
    </submittedName>
</protein>
<dbReference type="Pfam" id="PF05378">
    <property type="entry name" value="Hydant_A_N"/>
    <property type="match status" value="1"/>
</dbReference>
<proteinExistence type="predicted"/>
<comment type="caution">
    <text evidence="2">The sequence shown here is derived from an EMBL/GenBank/DDBJ whole genome shotgun (WGS) entry which is preliminary data.</text>
</comment>
<dbReference type="GO" id="GO:0006749">
    <property type="term" value="P:glutathione metabolic process"/>
    <property type="evidence" value="ECO:0007669"/>
    <property type="project" value="TreeGrafter"/>
</dbReference>
<dbReference type="InterPro" id="IPR043129">
    <property type="entry name" value="ATPase_NBD"/>
</dbReference>
<reference evidence="2" key="1">
    <citation type="submission" date="2023-03" db="EMBL/GenBank/DDBJ databases">
        <authorList>
            <person name="Steffen K."/>
            <person name="Cardenas P."/>
        </authorList>
    </citation>
    <scope>NUCLEOTIDE SEQUENCE</scope>
</reference>
<accession>A0AA35QWR3</accession>
<sequence>MGKLVGVDIGGTFTDIVVLDENQKHLQIGKASTTPREPSIGLIAGLDALEVSYPDIELVIHGTTVATNAILERKGVRCGLIATRGFRDILELRRRDRPHLYGLTGSYEPLIPRDRRKEVSERVSAEGEILVPLAEEEVIAAAEELVSDGVEAIVISFLNAYINPTNERSAKALLETRFP</sequence>
<keyword evidence="3" id="KW-1185">Reference proteome</keyword>
<dbReference type="GO" id="GO:0017168">
    <property type="term" value="F:5-oxoprolinase (ATP-hydrolyzing) activity"/>
    <property type="evidence" value="ECO:0007669"/>
    <property type="project" value="TreeGrafter"/>
</dbReference>
<dbReference type="PANTHER" id="PTHR11365">
    <property type="entry name" value="5-OXOPROLINASE RELATED"/>
    <property type="match status" value="1"/>
</dbReference>
<feature type="domain" description="Hydantoinase/oxoprolinase N-terminal" evidence="1">
    <location>
        <begin position="5"/>
        <end position="175"/>
    </location>
</feature>
<name>A0AA35QWR3_GEOBA</name>
<evidence type="ECO:0000259" key="1">
    <source>
        <dbReference type="Pfam" id="PF05378"/>
    </source>
</evidence>
<evidence type="ECO:0000313" key="3">
    <source>
        <dbReference type="Proteomes" id="UP001174909"/>
    </source>
</evidence>
<dbReference type="AlphaFoldDB" id="A0AA35QWR3"/>
<dbReference type="Proteomes" id="UP001174909">
    <property type="component" value="Unassembled WGS sequence"/>
</dbReference>
<dbReference type="InterPro" id="IPR045079">
    <property type="entry name" value="Oxoprolinase-like"/>
</dbReference>
<gene>
    <name evidence="2" type="ORF">GBAR_LOCUS1621</name>
</gene>
<dbReference type="EMBL" id="CASHTH010000237">
    <property type="protein sequence ID" value="CAI7995097.1"/>
    <property type="molecule type" value="Genomic_DNA"/>
</dbReference>
<dbReference type="GO" id="GO:0005829">
    <property type="term" value="C:cytosol"/>
    <property type="evidence" value="ECO:0007669"/>
    <property type="project" value="TreeGrafter"/>
</dbReference>
<dbReference type="InterPro" id="IPR008040">
    <property type="entry name" value="Hydant_A_N"/>
</dbReference>
<evidence type="ECO:0000313" key="2">
    <source>
        <dbReference type="EMBL" id="CAI7995097.1"/>
    </source>
</evidence>
<organism evidence="2 3">
    <name type="scientific">Geodia barretti</name>
    <name type="common">Barrett's horny sponge</name>
    <dbReference type="NCBI Taxonomy" id="519541"/>
    <lineage>
        <taxon>Eukaryota</taxon>
        <taxon>Metazoa</taxon>
        <taxon>Porifera</taxon>
        <taxon>Demospongiae</taxon>
        <taxon>Heteroscleromorpha</taxon>
        <taxon>Tetractinellida</taxon>
        <taxon>Astrophorina</taxon>
        <taxon>Geodiidae</taxon>
        <taxon>Geodia</taxon>
    </lineage>
</organism>
<dbReference type="SUPFAM" id="SSF53067">
    <property type="entry name" value="Actin-like ATPase domain"/>
    <property type="match status" value="1"/>
</dbReference>